<keyword evidence="3" id="KW-1185">Reference proteome</keyword>
<feature type="region of interest" description="Disordered" evidence="1">
    <location>
        <begin position="192"/>
        <end position="256"/>
    </location>
</feature>
<protein>
    <submittedName>
        <fullName evidence="2">Uncharacterized protein</fullName>
    </submittedName>
</protein>
<organism evidence="2 3">
    <name type="scientific">Cuscuta epithymum</name>
    <dbReference type="NCBI Taxonomy" id="186058"/>
    <lineage>
        <taxon>Eukaryota</taxon>
        <taxon>Viridiplantae</taxon>
        <taxon>Streptophyta</taxon>
        <taxon>Embryophyta</taxon>
        <taxon>Tracheophyta</taxon>
        <taxon>Spermatophyta</taxon>
        <taxon>Magnoliopsida</taxon>
        <taxon>eudicotyledons</taxon>
        <taxon>Gunneridae</taxon>
        <taxon>Pentapetalae</taxon>
        <taxon>asterids</taxon>
        <taxon>lamiids</taxon>
        <taxon>Solanales</taxon>
        <taxon>Convolvulaceae</taxon>
        <taxon>Cuscuteae</taxon>
        <taxon>Cuscuta</taxon>
        <taxon>Cuscuta subgen. Cuscuta</taxon>
    </lineage>
</organism>
<reference evidence="2" key="1">
    <citation type="submission" date="2022-07" db="EMBL/GenBank/DDBJ databases">
        <authorList>
            <person name="Macas J."/>
            <person name="Novak P."/>
            <person name="Neumann P."/>
        </authorList>
    </citation>
    <scope>NUCLEOTIDE SEQUENCE</scope>
</reference>
<feature type="region of interest" description="Disordered" evidence="1">
    <location>
        <begin position="341"/>
        <end position="361"/>
    </location>
</feature>
<dbReference type="Pfam" id="PF14223">
    <property type="entry name" value="Retrotran_gag_2"/>
    <property type="match status" value="1"/>
</dbReference>
<evidence type="ECO:0000313" key="3">
    <source>
        <dbReference type="Proteomes" id="UP001152523"/>
    </source>
</evidence>
<dbReference type="EMBL" id="CAMAPF010000031">
    <property type="protein sequence ID" value="CAH9077968.1"/>
    <property type="molecule type" value="Genomic_DNA"/>
</dbReference>
<accession>A0AAV0CHY4</accession>
<proteinExistence type="predicted"/>
<name>A0AAV0CHY4_9ASTE</name>
<dbReference type="PANTHER" id="PTHR47481:SF42">
    <property type="entry name" value="RHO GTPASE-ACTIVATING PROTEIN GACK-LIKE"/>
    <property type="match status" value="1"/>
</dbReference>
<feature type="compositionally biased region" description="Polar residues" evidence="1">
    <location>
        <begin position="198"/>
        <end position="225"/>
    </location>
</feature>
<dbReference type="Proteomes" id="UP001152523">
    <property type="component" value="Unassembled WGS sequence"/>
</dbReference>
<feature type="region of interest" description="Disordered" evidence="1">
    <location>
        <begin position="284"/>
        <end position="305"/>
    </location>
</feature>
<sequence>MCICLSYTASYITTPSCLGVRGGALGSGCSVDPAESSNADQGMYHSWAALFKVLVKVHDLLPHIVPPTEETEKTAYEATKAADLALWKRLESLFQDNKASRAAHLEEELTDLNFENFSSIDSYCNHIKTISERLDDVDATVPNSRLVLKLTGGLPEAYAGTVDFIQNQDPLPAFEKCRSRLKLAERTIKNRLAKEGGNRSQAALVSSEAPQVSHSAASSAALNPSRTKKSPNKSTALKRDNGKGRNIRPSFGPNWQQQPWMSWNPWIAQWPMPPPCPYPSSPWAPRPVATSSDPRSAGPGILGPRPQAYSVIAPSVSYTPTDIEAAMHALSFSQPDANYYLDTGATSHMTADPDGSQNSEE</sequence>
<gene>
    <name evidence="2" type="ORF">CEPIT_LOCUS6380</name>
</gene>
<feature type="compositionally biased region" description="Polar residues" evidence="1">
    <location>
        <begin position="344"/>
        <end position="361"/>
    </location>
</feature>
<dbReference type="PANTHER" id="PTHR47481">
    <property type="match status" value="1"/>
</dbReference>
<evidence type="ECO:0000256" key="1">
    <source>
        <dbReference type="SAM" id="MobiDB-lite"/>
    </source>
</evidence>
<comment type="caution">
    <text evidence="2">The sequence shown here is derived from an EMBL/GenBank/DDBJ whole genome shotgun (WGS) entry which is preliminary data.</text>
</comment>
<evidence type="ECO:0000313" key="2">
    <source>
        <dbReference type="EMBL" id="CAH9077968.1"/>
    </source>
</evidence>
<dbReference type="AlphaFoldDB" id="A0AAV0CHY4"/>